<dbReference type="InterPro" id="IPR009959">
    <property type="entry name" value="Cyclase_SnoaL-like"/>
</dbReference>
<proteinExistence type="predicted"/>
<dbReference type="GO" id="GO:0030638">
    <property type="term" value="P:polyketide metabolic process"/>
    <property type="evidence" value="ECO:0007669"/>
    <property type="project" value="InterPro"/>
</dbReference>
<comment type="caution">
    <text evidence="2">The sequence shown here is derived from an EMBL/GenBank/DDBJ whole genome shotgun (WGS) entry which is preliminary data.</text>
</comment>
<gene>
    <name evidence="2" type="ORF">HNR57_007103</name>
</gene>
<dbReference type="Proteomes" id="UP000591537">
    <property type="component" value="Unassembled WGS sequence"/>
</dbReference>
<evidence type="ECO:0000313" key="2">
    <source>
        <dbReference type="EMBL" id="MBB6081152.1"/>
    </source>
</evidence>
<dbReference type="RefSeq" id="WP_184566670.1">
    <property type="nucleotide sequence ID" value="NZ_BAAARS010000020.1"/>
</dbReference>
<dbReference type="Pfam" id="PF07366">
    <property type="entry name" value="SnoaL"/>
    <property type="match status" value="1"/>
</dbReference>
<organism evidence="2 3">
    <name type="scientific">Streptomyces paradoxus</name>
    <dbReference type="NCBI Taxonomy" id="66375"/>
    <lineage>
        <taxon>Bacteria</taxon>
        <taxon>Bacillati</taxon>
        <taxon>Actinomycetota</taxon>
        <taxon>Actinomycetes</taxon>
        <taxon>Kitasatosporales</taxon>
        <taxon>Streptomycetaceae</taxon>
        <taxon>Streptomyces</taxon>
    </lineage>
</organism>
<dbReference type="InterPro" id="IPR032710">
    <property type="entry name" value="NTF2-like_dom_sf"/>
</dbReference>
<feature type="compositionally biased region" description="Basic and acidic residues" evidence="1">
    <location>
        <begin position="159"/>
        <end position="174"/>
    </location>
</feature>
<dbReference type="AlphaFoldDB" id="A0A7W9TKQ7"/>
<dbReference type="Gene3D" id="3.10.450.50">
    <property type="match status" value="1"/>
</dbReference>
<keyword evidence="3" id="KW-1185">Reference proteome</keyword>
<accession>A0A7W9TKQ7</accession>
<feature type="region of interest" description="Disordered" evidence="1">
    <location>
        <begin position="153"/>
        <end position="174"/>
    </location>
</feature>
<name>A0A7W9TKQ7_9ACTN</name>
<sequence length="174" mass="18648">MSTALSIERMSELYSHWTTLWRGDFSRADEILDPGFVVHQARPDGSDSEAVTGPARLLPEIEQTMAVFADIALTVDLGPIVQGDLIAARWTLRARYSGGLEHATAPVRTPVAFSGHDILRVSGGRFVEYWTCTDVLAGLTQLGAVSGPNGPAVTAPHLVDSESKASSEVDLPPH</sequence>
<evidence type="ECO:0000256" key="1">
    <source>
        <dbReference type="SAM" id="MobiDB-lite"/>
    </source>
</evidence>
<dbReference type="SUPFAM" id="SSF54427">
    <property type="entry name" value="NTF2-like"/>
    <property type="match status" value="1"/>
</dbReference>
<dbReference type="EMBL" id="JACHGV010000016">
    <property type="protein sequence ID" value="MBB6081152.1"/>
    <property type="molecule type" value="Genomic_DNA"/>
</dbReference>
<protein>
    <recommendedName>
        <fullName evidence="4">Ester cyclase</fullName>
    </recommendedName>
</protein>
<reference evidence="2 3" key="1">
    <citation type="submission" date="2020-08" db="EMBL/GenBank/DDBJ databases">
        <title>Genomic Encyclopedia of Type Strains, Phase IV (KMG-IV): sequencing the most valuable type-strain genomes for metagenomic binning, comparative biology and taxonomic classification.</title>
        <authorList>
            <person name="Goeker M."/>
        </authorList>
    </citation>
    <scope>NUCLEOTIDE SEQUENCE [LARGE SCALE GENOMIC DNA]</scope>
    <source>
        <strain evidence="2 3">DSM 43350</strain>
    </source>
</reference>
<evidence type="ECO:0000313" key="3">
    <source>
        <dbReference type="Proteomes" id="UP000591537"/>
    </source>
</evidence>
<evidence type="ECO:0008006" key="4">
    <source>
        <dbReference type="Google" id="ProtNLM"/>
    </source>
</evidence>